<gene>
    <name evidence="3" type="ORF">CC80DRAFT_491341</name>
</gene>
<protein>
    <recommendedName>
        <fullName evidence="5">NADH-ubiquinone oxidoreductase 9.5 kDa subunit</fullName>
    </recommendedName>
</protein>
<feature type="region of interest" description="Disordered" evidence="1">
    <location>
        <begin position="57"/>
        <end position="78"/>
    </location>
</feature>
<evidence type="ECO:0000313" key="4">
    <source>
        <dbReference type="Proteomes" id="UP000800035"/>
    </source>
</evidence>
<evidence type="ECO:0000313" key="3">
    <source>
        <dbReference type="EMBL" id="KAF1958035.1"/>
    </source>
</evidence>
<dbReference type="PANTHER" id="PTHR38488">
    <property type="entry name" value="OXIDOREDUCTASE 9.5 KDA SUBUNIT, PUTATIVE (AFU_ORTHOLOGUE AFUA_5G08980)-RELATED"/>
    <property type="match status" value="1"/>
</dbReference>
<sequence>MSSTAPLFFKQPFRYLKWASIHKPAYFYSIVIGLAGPAAIVVVPPIRRYVGDENRSKVPQTYPIPKGPRPRPSGFDDE</sequence>
<evidence type="ECO:0000256" key="2">
    <source>
        <dbReference type="SAM" id="Phobius"/>
    </source>
</evidence>
<dbReference type="Proteomes" id="UP000800035">
    <property type="component" value="Unassembled WGS sequence"/>
</dbReference>
<evidence type="ECO:0000256" key="1">
    <source>
        <dbReference type="SAM" id="MobiDB-lite"/>
    </source>
</evidence>
<dbReference type="OrthoDB" id="2093409at2759"/>
<organism evidence="3 4">
    <name type="scientific">Byssothecium circinans</name>
    <dbReference type="NCBI Taxonomy" id="147558"/>
    <lineage>
        <taxon>Eukaryota</taxon>
        <taxon>Fungi</taxon>
        <taxon>Dikarya</taxon>
        <taxon>Ascomycota</taxon>
        <taxon>Pezizomycotina</taxon>
        <taxon>Dothideomycetes</taxon>
        <taxon>Pleosporomycetidae</taxon>
        <taxon>Pleosporales</taxon>
        <taxon>Massarineae</taxon>
        <taxon>Massarinaceae</taxon>
        <taxon>Byssothecium</taxon>
    </lineage>
</organism>
<dbReference type="EMBL" id="ML976988">
    <property type="protein sequence ID" value="KAF1958035.1"/>
    <property type="molecule type" value="Genomic_DNA"/>
</dbReference>
<accession>A0A6A5TZJ4</accession>
<keyword evidence="4" id="KW-1185">Reference proteome</keyword>
<reference evidence="3" key="1">
    <citation type="journal article" date="2020" name="Stud. Mycol.">
        <title>101 Dothideomycetes genomes: a test case for predicting lifestyles and emergence of pathogens.</title>
        <authorList>
            <person name="Haridas S."/>
            <person name="Albert R."/>
            <person name="Binder M."/>
            <person name="Bloem J."/>
            <person name="Labutti K."/>
            <person name="Salamov A."/>
            <person name="Andreopoulos B."/>
            <person name="Baker S."/>
            <person name="Barry K."/>
            <person name="Bills G."/>
            <person name="Bluhm B."/>
            <person name="Cannon C."/>
            <person name="Castanera R."/>
            <person name="Culley D."/>
            <person name="Daum C."/>
            <person name="Ezra D."/>
            <person name="Gonzalez J."/>
            <person name="Henrissat B."/>
            <person name="Kuo A."/>
            <person name="Liang C."/>
            <person name="Lipzen A."/>
            <person name="Lutzoni F."/>
            <person name="Magnuson J."/>
            <person name="Mondo S."/>
            <person name="Nolan M."/>
            <person name="Ohm R."/>
            <person name="Pangilinan J."/>
            <person name="Park H.-J."/>
            <person name="Ramirez L."/>
            <person name="Alfaro M."/>
            <person name="Sun H."/>
            <person name="Tritt A."/>
            <person name="Yoshinaga Y."/>
            <person name="Zwiers L.-H."/>
            <person name="Turgeon B."/>
            <person name="Goodwin S."/>
            <person name="Spatafora J."/>
            <person name="Crous P."/>
            <person name="Grigoriev I."/>
        </authorList>
    </citation>
    <scope>NUCLEOTIDE SEQUENCE</scope>
    <source>
        <strain evidence="3">CBS 675.92</strain>
    </source>
</reference>
<dbReference type="PANTHER" id="PTHR38488:SF1">
    <property type="entry name" value="OXIDOREDUCTASE 9.5 KDA SUBUNIT, PUTATIVE (AFU_ORTHOLOGUE AFUA_5G08980)-RELATED"/>
    <property type="match status" value="1"/>
</dbReference>
<keyword evidence="2" id="KW-1133">Transmembrane helix</keyword>
<evidence type="ECO:0008006" key="5">
    <source>
        <dbReference type="Google" id="ProtNLM"/>
    </source>
</evidence>
<dbReference type="CDD" id="cd22903">
    <property type="entry name" value="NI9M"/>
    <property type="match status" value="1"/>
</dbReference>
<dbReference type="InterPro" id="IPR039961">
    <property type="entry name" value="Nuo9.5"/>
</dbReference>
<keyword evidence="2" id="KW-0812">Transmembrane</keyword>
<name>A0A6A5TZJ4_9PLEO</name>
<dbReference type="AlphaFoldDB" id="A0A6A5TZJ4"/>
<proteinExistence type="predicted"/>
<feature type="transmembrane region" description="Helical" evidence="2">
    <location>
        <begin position="25"/>
        <end position="46"/>
    </location>
</feature>
<keyword evidence="2" id="KW-0472">Membrane</keyword>